<keyword evidence="4" id="KW-1185">Reference proteome</keyword>
<dbReference type="STRING" id="675511.GCA_000341735_00097"/>
<evidence type="ECO:0000313" key="3">
    <source>
        <dbReference type="EMBL" id="QCW83363.1"/>
    </source>
</evidence>
<dbReference type="AlphaFoldDB" id="A0A4P9US37"/>
<dbReference type="PANTHER" id="PTHR34606">
    <property type="entry name" value="BON DOMAIN-CONTAINING PROTEIN"/>
    <property type="match status" value="1"/>
</dbReference>
<feature type="compositionally biased region" description="Basic and acidic residues" evidence="1">
    <location>
        <begin position="42"/>
        <end position="67"/>
    </location>
</feature>
<name>A0A4P9US37_METBY</name>
<evidence type="ECO:0000256" key="1">
    <source>
        <dbReference type="SAM" id="MobiDB-lite"/>
    </source>
</evidence>
<feature type="region of interest" description="Disordered" evidence="1">
    <location>
        <begin position="40"/>
        <end position="67"/>
    </location>
</feature>
<protein>
    <submittedName>
        <fullName evidence="3">BON domain-containing protein</fullName>
    </submittedName>
</protein>
<dbReference type="PROSITE" id="PS50914">
    <property type="entry name" value="BON"/>
    <property type="match status" value="1"/>
</dbReference>
<dbReference type="Proteomes" id="UP000305881">
    <property type="component" value="Chromosome"/>
</dbReference>
<feature type="domain" description="BON" evidence="2">
    <location>
        <begin position="66"/>
        <end position="136"/>
    </location>
</feature>
<dbReference type="InterPro" id="IPR007055">
    <property type="entry name" value="BON_dom"/>
</dbReference>
<reference evidence="4" key="1">
    <citation type="journal article" date="2019" name="J. Bacteriol.">
        <title>A Mutagenic Screen Identifies a TonB-Dependent Receptor Required for the Lanthanide Metal Switch in the Type I Methanotroph 'Methylotuvimicrobium buryatense' 5GB1C.</title>
        <authorList>
            <person name="Groom J.D."/>
            <person name="Ford S.M."/>
            <person name="Pesesky M.W."/>
            <person name="Lidstrom M.E."/>
        </authorList>
    </citation>
    <scope>NUCLEOTIDE SEQUENCE [LARGE SCALE GENOMIC DNA]</scope>
    <source>
        <strain evidence="4">5GB1C</strain>
    </source>
</reference>
<dbReference type="Gene3D" id="3.30.1340.30">
    <property type="match status" value="1"/>
</dbReference>
<dbReference type="Pfam" id="PF04972">
    <property type="entry name" value="BON"/>
    <property type="match status" value="1"/>
</dbReference>
<dbReference type="RefSeq" id="WP_017838762.1">
    <property type="nucleotide sequence ID" value="NZ_CP035467.1"/>
</dbReference>
<dbReference type="InterPro" id="IPR051686">
    <property type="entry name" value="Lipoprotein_DolP"/>
</dbReference>
<dbReference type="PANTHER" id="PTHR34606:SF15">
    <property type="entry name" value="BON DOMAIN-CONTAINING PROTEIN"/>
    <property type="match status" value="1"/>
</dbReference>
<evidence type="ECO:0000259" key="2">
    <source>
        <dbReference type="PROSITE" id="PS50914"/>
    </source>
</evidence>
<evidence type="ECO:0000313" key="4">
    <source>
        <dbReference type="Proteomes" id="UP000305881"/>
    </source>
</evidence>
<accession>A0A4P9US37</accession>
<dbReference type="KEGG" id="mbur:EQU24_14765"/>
<organism evidence="3 4">
    <name type="scientific">Methylotuvimicrobium buryatense</name>
    <name type="common">Methylomicrobium buryatense</name>
    <dbReference type="NCBI Taxonomy" id="95641"/>
    <lineage>
        <taxon>Bacteria</taxon>
        <taxon>Pseudomonadati</taxon>
        <taxon>Pseudomonadota</taxon>
        <taxon>Gammaproteobacteria</taxon>
        <taxon>Methylococcales</taxon>
        <taxon>Methylococcaceae</taxon>
        <taxon>Methylotuvimicrobium</taxon>
    </lineage>
</organism>
<gene>
    <name evidence="3" type="ORF">EQU24_14765</name>
</gene>
<sequence>MSTRLPLVLFTLTASLILITGTVKAEQNTVIYLAADSSSKMDNTERNVRDRDDANLTPEDQKESKGDIDITATIRQAVVRDESLSLNAKNAKIITRHGVVTLRGLVESEAERLTLQQIATQTPGVVQIDNQLEIKAP</sequence>
<dbReference type="OrthoDB" id="5957063at2"/>
<proteinExistence type="predicted"/>
<dbReference type="EMBL" id="CP035467">
    <property type="protein sequence ID" value="QCW83363.1"/>
    <property type="molecule type" value="Genomic_DNA"/>
</dbReference>